<dbReference type="Proteomes" id="UP000799764">
    <property type="component" value="Unassembled WGS sequence"/>
</dbReference>
<feature type="compositionally biased region" description="Basic and acidic residues" evidence="1">
    <location>
        <begin position="136"/>
        <end position="156"/>
    </location>
</feature>
<comment type="caution">
    <text evidence="2">The sequence shown here is derived from an EMBL/GenBank/DDBJ whole genome shotgun (WGS) entry which is preliminary data.</text>
</comment>
<name>A0A9P4U7R5_9PLEO</name>
<evidence type="ECO:0000256" key="1">
    <source>
        <dbReference type="SAM" id="MobiDB-lite"/>
    </source>
</evidence>
<dbReference type="AlphaFoldDB" id="A0A9P4U7R5"/>
<accession>A0A9P4U7R5</accession>
<reference evidence="2" key="1">
    <citation type="journal article" date="2020" name="Stud. Mycol.">
        <title>101 Dothideomycetes genomes: a test case for predicting lifestyles and emergence of pathogens.</title>
        <authorList>
            <person name="Haridas S."/>
            <person name="Albert R."/>
            <person name="Binder M."/>
            <person name="Bloem J."/>
            <person name="Labutti K."/>
            <person name="Salamov A."/>
            <person name="Andreopoulos B."/>
            <person name="Baker S."/>
            <person name="Barry K."/>
            <person name="Bills G."/>
            <person name="Bluhm B."/>
            <person name="Cannon C."/>
            <person name="Castanera R."/>
            <person name="Culley D."/>
            <person name="Daum C."/>
            <person name="Ezra D."/>
            <person name="Gonzalez J."/>
            <person name="Henrissat B."/>
            <person name="Kuo A."/>
            <person name="Liang C."/>
            <person name="Lipzen A."/>
            <person name="Lutzoni F."/>
            <person name="Magnuson J."/>
            <person name="Mondo S."/>
            <person name="Nolan M."/>
            <person name="Ohm R."/>
            <person name="Pangilinan J."/>
            <person name="Park H.-J."/>
            <person name="Ramirez L."/>
            <person name="Alfaro M."/>
            <person name="Sun H."/>
            <person name="Tritt A."/>
            <person name="Yoshinaga Y."/>
            <person name="Zwiers L.-H."/>
            <person name="Turgeon B."/>
            <person name="Goodwin S."/>
            <person name="Spatafora J."/>
            <person name="Crous P."/>
            <person name="Grigoriev I."/>
        </authorList>
    </citation>
    <scope>NUCLEOTIDE SEQUENCE</scope>
    <source>
        <strain evidence="2">CBS 690.94</strain>
    </source>
</reference>
<keyword evidence="3" id="KW-1185">Reference proteome</keyword>
<organism evidence="2 3">
    <name type="scientific">Karstenula rhodostoma CBS 690.94</name>
    <dbReference type="NCBI Taxonomy" id="1392251"/>
    <lineage>
        <taxon>Eukaryota</taxon>
        <taxon>Fungi</taxon>
        <taxon>Dikarya</taxon>
        <taxon>Ascomycota</taxon>
        <taxon>Pezizomycotina</taxon>
        <taxon>Dothideomycetes</taxon>
        <taxon>Pleosporomycetidae</taxon>
        <taxon>Pleosporales</taxon>
        <taxon>Massarineae</taxon>
        <taxon>Didymosphaeriaceae</taxon>
        <taxon>Karstenula</taxon>
    </lineage>
</organism>
<feature type="compositionally biased region" description="Basic and acidic residues" evidence="1">
    <location>
        <begin position="29"/>
        <end position="39"/>
    </location>
</feature>
<protein>
    <submittedName>
        <fullName evidence="2">Uncharacterized protein</fullName>
    </submittedName>
</protein>
<evidence type="ECO:0000313" key="3">
    <source>
        <dbReference type="Proteomes" id="UP000799764"/>
    </source>
</evidence>
<feature type="compositionally biased region" description="Basic and acidic residues" evidence="1">
    <location>
        <begin position="175"/>
        <end position="191"/>
    </location>
</feature>
<feature type="compositionally biased region" description="Polar residues" evidence="1">
    <location>
        <begin position="110"/>
        <end position="119"/>
    </location>
</feature>
<dbReference type="OrthoDB" id="10638168at2759"/>
<feature type="region of interest" description="Disordered" evidence="1">
    <location>
        <begin position="1"/>
        <end position="209"/>
    </location>
</feature>
<feature type="compositionally biased region" description="Pro residues" evidence="1">
    <location>
        <begin position="52"/>
        <end position="63"/>
    </location>
</feature>
<dbReference type="EMBL" id="MU001508">
    <property type="protein sequence ID" value="KAF2440136.1"/>
    <property type="molecule type" value="Genomic_DNA"/>
</dbReference>
<sequence length="209" mass="22814">MSANNSSQKPDAKPKVSKQTTGKAYVRLPADEAARRDEQMLESLRSGLGPPSERPPYLAPMPSPSTSTQKNLHQSTSSMALQDKDGKLPAQSPAPLGSGIVKRPQEIERATSSGGTTTAEDYRNNPVALSQYSNNQEHEGHDKMIGEEYGVGKKPESPLPKPLQAVSEQQEWETMLDRFQARAEKGVDERAGPNGHPAGRKERQDESQK</sequence>
<gene>
    <name evidence="2" type="ORF">P171DRAFT_448067</name>
</gene>
<proteinExistence type="predicted"/>
<evidence type="ECO:0000313" key="2">
    <source>
        <dbReference type="EMBL" id="KAF2440136.1"/>
    </source>
</evidence>
<feature type="compositionally biased region" description="Basic and acidic residues" evidence="1">
    <location>
        <begin position="199"/>
        <end position="209"/>
    </location>
</feature>
<feature type="compositionally biased region" description="Polar residues" evidence="1">
    <location>
        <begin position="64"/>
        <end position="80"/>
    </location>
</feature>